<dbReference type="InterPro" id="IPR001179">
    <property type="entry name" value="PPIase_FKBP_dom"/>
</dbReference>
<dbReference type="InterPro" id="IPR046357">
    <property type="entry name" value="PPIase_dom_sf"/>
</dbReference>
<evidence type="ECO:0000256" key="2">
    <source>
        <dbReference type="ARBA" id="ARBA00013194"/>
    </source>
</evidence>
<name>C1MH12_MICPC</name>
<accession>C1MH12</accession>
<proteinExistence type="predicted"/>
<dbReference type="EMBL" id="GG663735">
    <property type="protein sequence ID" value="EEH60666.1"/>
    <property type="molecule type" value="Genomic_DNA"/>
</dbReference>
<keyword evidence="3 5" id="KW-0697">Rotamase</keyword>
<dbReference type="SUPFAM" id="SSF54534">
    <property type="entry name" value="FKBP-like"/>
    <property type="match status" value="1"/>
</dbReference>
<evidence type="ECO:0000313" key="8">
    <source>
        <dbReference type="Proteomes" id="UP000001876"/>
    </source>
</evidence>
<dbReference type="PANTHER" id="PTHR43811:SF19">
    <property type="entry name" value="39 KDA FK506-BINDING NUCLEAR PROTEIN"/>
    <property type="match status" value="1"/>
</dbReference>
<dbReference type="GO" id="GO:0003755">
    <property type="term" value="F:peptidyl-prolyl cis-trans isomerase activity"/>
    <property type="evidence" value="ECO:0007669"/>
    <property type="project" value="UniProtKB-KW"/>
</dbReference>
<dbReference type="PROSITE" id="PS50059">
    <property type="entry name" value="FKBP_PPIASE"/>
    <property type="match status" value="1"/>
</dbReference>
<reference evidence="7 8" key="1">
    <citation type="journal article" date="2009" name="Science">
        <title>Green evolution and dynamic adaptations revealed by genomes of the marine picoeukaryotes Micromonas.</title>
        <authorList>
            <person name="Worden A.Z."/>
            <person name="Lee J.H."/>
            <person name="Mock T."/>
            <person name="Rouze P."/>
            <person name="Simmons M.P."/>
            <person name="Aerts A.L."/>
            <person name="Allen A.E."/>
            <person name="Cuvelier M.L."/>
            <person name="Derelle E."/>
            <person name="Everett M.V."/>
            <person name="Foulon E."/>
            <person name="Grimwood J."/>
            <person name="Gundlach H."/>
            <person name="Henrissat B."/>
            <person name="Napoli C."/>
            <person name="McDonald S.M."/>
            <person name="Parker M.S."/>
            <person name="Rombauts S."/>
            <person name="Salamov A."/>
            <person name="Von Dassow P."/>
            <person name="Badger J.H."/>
            <person name="Coutinho P.M."/>
            <person name="Demir E."/>
            <person name="Dubchak I."/>
            <person name="Gentemann C."/>
            <person name="Eikrem W."/>
            <person name="Gready J.E."/>
            <person name="John U."/>
            <person name="Lanier W."/>
            <person name="Lindquist E.A."/>
            <person name="Lucas S."/>
            <person name="Mayer K.F."/>
            <person name="Moreau H."/>
            <person name="Not F."/>
            <person name="Otillar R."/>
            <person name="Panaud O."/>
            <person name="Pangilinan J."/>
            <person name="Paulsen I."/>
            <person name="Piegu B."/>
            <person name="Poliakov A."/>
            <person name="Robbens S."/>
            <person name="Schmutz J."/>
            <person name="Toulza E."/>
            <person name="Wyss T."/>
            <person name="Zelensky A."/>
            <person name="Zhou K."/>
            <person name="Armbrust E.V."/>
            <person name="Bhattacharya D."/>
            <person name="Goodenough U.W."/>
            <person name="Van de Peer Y."/>
            <person name="Grigoriev I.V."/>
        </authorList>
    </citation>
    <scope>NUCLEOTIDE SEQUENCE [LARGE SCALE GENOMIC DNA]</scope>
    <source>
        <strain evidence="7 8">CCMP1545</strain>
    </source>
</reference>
<dbReference type="EC" id="5.2.1.8" evidence="2 5"/>
<keyword evidence="8" id="KW-1185">Reference proteome</keyword>
<keyword evidence="4 5" id="KW-0413">Isomerase</keyword>
<dbReference type="AlphaFoldDB" id="C1MH12"/>
<dbReference type="STRING" id="564608.C1MH12"/>
<evidence type="ECO:0000256" key="1">
    <source>
        <dbReference type="ARBA" id="ARBA00000971"/>
    </source>
</evidence>
<comment type="catalytic activity">
    <reaction evidence="1 5">
        <text>[protein]-peptidylproline (omega=180) = [protein]-peptidylproline (omega=0)</text>
        <dbReference type="Rhea" id="RHEA:16237"/>
        <dbReference type="Rhea" id="RHEA-COMP:10747"/>
        <dbReference type="Rhea" id="RHEA-COMP:10748"/>
        <dbReference type="ChEBI" id="CHEBI:83833"/>
        <dbReference type="ChEBI" id="CHEBI:83834"/>
        <dbReference type="EC" id="5.2.1.8"/>
    </reaction>
</comment>
<evidence type="ECO:0000256" key="5">
    <source>
        <dbReference type="PROSITE-ProRule" id="PRU00277"/>
    </source>
</evidence>
<dbReference type="KEGG" id="mpp:MICPUCDRAFT_13168"/>
<dbReference type="Proteomes" id="UP000001876">
    <property type="component" value="Unassembled WGS sequence"/>
</dbReference>
<dbReference type="eggNOG" id="KOG0549">
    <property type="taxonomic scope" value="Eukaryota"/>
</dbReference>
<dbReference type="Pfam" id="PF00254">
    <property type="entry name" value="FKBP_C"/>
    <property type="match status" value="1"/>
</dbReference>
<evidence type="ECO:0000256" key="3">
    <source>
        <dbReference type="ARBA" id="ARBA00023110"/>
    </source>
</evidence>
<dbReference type="GeneID" id="9680246"/>
<evidence type="ECO:0000256" key="4">
    <source>
        <dbReference type="ARBA" id="ARBA00023235"/>
    </source>
</evidence>
<protein>
    <recommendedName>
        <fullName evidence="2 5">peptidylprolyl isomerase</fullName>
        <ecNumber evidence="2 5">5.2.1.8</ecNumber>
    </recommendedName>
</protein>
<gene>
    <name evidence="7" type="ORF">MICPUCDRAFT_13168</name>
</gene>
<dbReference type="Gene3D" id="3.10.50.40">
    <property type="match status" value="1"/>
</dbReference>
<evidence type="ECO:0000313" key="7">
    <source>
        <dbReference type="EMBL" id="EEH60666.1"/>
    </source>
</evidence>
<dbReference type="OMA" id="ETITVHC"/>
<dbReference type="PANTHER" id="PTHR43811">
    <property type="entry name" value="FKBP-TYPE PEPTIDYL-PROLYL CIS-TRANS ISOMERASE FKPA"/>
    <property type="match status" value="1"/>
</dbReference>
<dbReference type="RefSeq" id="XP_003055414.1">
    <property type="nucleotide sequence ID" value="XM_003055368.1"/>
</dbReference>
<organism evidence="8">
    <name type="scientific">Micromonas pusilla (strain CCMP1545)</name>
    <name type="common">Picoplanktonic green alga</name>
    <dbReference type="NCBI Taxonomy" id="564608"/>
    <lineage>
        <taxon>Eukaryota</taxon>
        <taxon>Viridiplantae</taxon>
        <taxon>Chlorophyta</taxon>
        <taxon>Mamiellophyceae</taxon>
        <taxon>Mamiellales</taxon>
        <taxon>Mamiellaceae</taxon>
        <taxon>Micromonas</taxon>
    </lineage>
</organism>
<feature type="domain" description="PPIase FKBP-type" evidence="6">
    <location>
        <begin position="13"/>
        <end position="106"/>
    </location>
</feature>
<evidence type="ECO:0000259" key="6">
    <source>
        <dbReference type="PROSITE" id="PS50059"/>
    </source>
</evidence>
<sequence length="106" mass="11118">MGKLKGGKAVTKGSEVVVHAVGTLTAAGVVFWNTRADPRRPEPFAYVAGVGEVVRGWDEGCVGMRVGETRRLSIPASEGYGAAGFAEWNIPPNADLTFDVTVLSIA</sequence>
<dbReference type="OrthoDB" id="1902587at2759"/>